<dbReference type="EMBL" id="LCEW01000045">
    <property type="protein sequence ID" value="KKS78989.1"/>
    <property type="molecule type" value="Genomic_DNA"/>
</dbReference>
<evidence type="ECO:0000259" key="1">
    <source>
        <dbReference type="Pfam" id="PF08334"/>
    </source>
</evidence>
<proteinExistence type="predicted"/>
<dbReference type="SUPFAM" id="SSF54523">
    <property type="entry name" value="Pili subunits"/>
    <property type="match status" value="1"/>
</dbReference>
<organism evidence="2 3">
    <name type="scientific">Candidatus Beckwithbacteria bacterium GW2011_GWA2_43_10</name>
    <dbReference type="NCBI Taxonomy" id="1618369"/>
    <lineage>
        <taxon>Bacteria</taxon>
        <taxon>Candidatus Beckwithiibacteriota</taxon>
    </lineage>
</organism>
<dbReference type="Gene3D" id="3.30.700.10">
    <property type="entry name" value="Glycoprotein, Type 4 Pilin"/>
    <property type="match status" value="1"/>
</dbReference>
<dbReference type="Pfam" id="PF08334">
    <property type="entry name" value="T2SSG"/>
    <property type="match status" value="1"/>
</dbReference>
<accession>A0A0G1C0H1</accession>
<dbReference type="AlphaFoldDB" id="A0A0G1C0H1"/>
<evidence type="ECO:0000313" key="2">
    <source>
        <dbReference type="EMBL" id="KKS78989.1"/>
    </source>
</evidence>
<comment type="caution">
    <text evidence="2">The sequence shown here is derived from an EMBL/GenBank/DDBJ whole genome shotgun (WGS) entry which is preliminary data.</text>
</comment>
<dbReference type="STRING" id="1618369.UV54_C0045G0005"/>
<dbReference type="InterPro" id="IPR045584">
    <property type="entry name" value="Pilin-like"/>
</dbReference>
<feature type="domain" description="Type II secretion system protein GspG C-terminal" evidence="1">
    <location>
        <begin position="19"/>
        <end position="115"/>
    </location>
</feature>
<gene>
    <name evidence="2" type="ORF">UV54_C0045G0005</name>
</gene>
<protein>
    <recommendedName>
        <fullName evidence="1">Type II secretion system protein GspG C-terminal domain-containing protein</fullName>
    </recommendedName>
</protein>
<dbReference type="Proteomes" id="UP000034213">
    <property type="component" value="Unassembled WGS sequence"/>
</dbReference>
<sequence length="162" mass="17664">MVITIIGILAAVGTGSFTTAQKRSRDAERKSHLNSLKNALEAYHNDSGQYPADDDGKILGCGADGITLCSWGNEFSNTTKGTIYMVELPQDPASGQNYYYDTQNFNKAYQLYANLENDQDQALNLSGDEILTYSGTDCASNTECNYGQSSSNITPESNHQLH</sequence>
<name>A0A0G1C0H1_9BACT</name>
<dbReference type="InterPro" id="IPR013545">
    <property type="entry name" value="T2SS_protein-GspG_C"/>
</dbReference>
<evidence type="ECO:0000313" key="3">
    <source>
        <dbReference type="Proteomes" id="UP000034213"/>
    </source>
</evidence>
<reference evidence="2 3" key="1">
    <citation type="journal article" date="2015" name="Nature">
        <title>rRNA introns, odd ribosomes, and small enigmatic genomes across a large radiation of phyla.</title>
        <authorList>
            <person name="Brown C.T."/>
            <person name="Hug L.A."/>
            <person name="Thomas B.C."/>
            <person name="Sharon I."/>
            <person name="Castelle C.J."/>
            <person name="Singh A."/>
            <person name="Wilkins M.J."/>
            <person name="Williams K.H."/>
            <person name="Banfield J.F."/>
        </authorList>
    </citation>
    <scope>NUCLEOTIDE SEQUENCE [LARGE SCALE GENOMIC DNA]</scope>
</reference>